<evidence type="ECO:0000313" key="1">
    <source>
        <dbReference type="EMBL" id="SAL32581.1"/>
    </source>
</evidence>
<dbReference type="AlphaFoldDB" id="A0A658QYI3"/>
<sequence length="71" mass="7860">MLLRCVARGGLLRGFFERDIEKRIDLAGGKSRCFNVTQTAKEGERFGGGGERVPQNGLWQFFRRGSQIAGG</sequence>
<gene>
    <name evidence="1" type="ORF">AWB72_02938</name>
</gene>
<keyword evidence="2" id="KW-1185">Reference proteome</keyword>
<evidence type="ECO:0000313" key="2">
    <source>
        <dbReference type="Proteomes" id="UP000198263"/>
    </source>
</evidence>
<dbReference type="Proteomes" id="UP000198263">
    <property type="component" value="Unassembled WGS sequence"/>
</dbReference>
<reference evidence="1 2" key="1">
    <citation type="submission" date="2016-01" db="EMBL/GenBank/DDBJ databases">
        <authorList>
            <person name="Peeters C."/>
        </authorList>
    </citation>
    <scope>NUCLEOTIDE SEQUENCE [LARGE SCALE GENOMIC DNA]</scope>
    <source>
        <strain evidence="1">LMG 29315</strain>
    </source>
</reference>
<comment type="caution">
    <text evidence="1">The sequence shown here is derived from an EMBL/GenBank/DDBJ whole genome shotgun (WGS) entry which is preliminary data.</text>
</comment>
<accession>A0A658QYI3</accession>
<protein>
    <submittedName>
        <fullName evidence="1">Uncharacterized protein</fullName>
    </submittedName>
</protein>
<organism evidence="1 2">
    <name type="scientific">Caballeronia concitans</name>
    <dbReference type="NCBI Taxonomy" id="1777133"/>
    <lineage>
        <taxon>Bacteria</taxon>
        <taxon>Pseudomonadati</taxon>
        <taxon>Pseudomonadota</taxon>
        <taxon>Betaproteobacteria</taxon>
        <taxon>Burkholderiales</taxon>
        <taxon>Burkholderiaceae</taxon>
        <taxon>Caballeronia</taxon>
    </lineage>
</organism>
<name>A0A658QYI3_9BURK</name>
<dbReference type="EMBL" id="FCNV02000005">
    <property type="protein sequence ID" value="SAL32581.1"/>
    <property type="molecule type" value="Genomic_DNA"/>
</dbReference>
<proteinExistence type="predicted"/>